<dbReference type="AlphaFoldDB" id="A0AB39VX68"/>
<sequence>MCKNSDLDKANEDFKRVKDNPQPDYAKDDPSKMPEPGQKS</sequence>
<feature type="region of interest" description="Disordered" evidence="1">
    <location>
        <begin position="1"/>
        <end position="40"/>
    </location>
</feature>
<dbReference type="EMBL" id="CP165628">
    <property type="protein sequence ID" value="XDU74732.1"/>
    <property type="molecule type" value="Genomic_DNA"/>
</dbReference>
<name>A0AB39VX68_9GAMM</name>
<proteinExistence type="predicted"/>
<accession>A0AB39VX68</accession>
<protein>
    <submittedName>
        <fullName evidence="2">Uncharacterized protein</fullName>
    </submittedName>
</protein>
<gene>
    <name evidence="2" type="ORF">AB3G37_11885</name>
</gene>
<feature type="compositionally biased region" description="Basic and acidic residues" evidence="1">
    <location>
        <begin position="1"/>
        <end position="32"/>
    </location>
</feature>
<dbReference type="RefSeq" id="WP_369790839.1">
    <property type="nucleotide sequence ID" value="NZ_CP165628.1"/>
</dbReference>
<evidence type="ECO:0000256" key="1">
    <source>
        <dbReference type="SAM" id="MobiDB-lite"/>
    </source>
</evidence>
<organism evidence="2">
    <name type="scientific">Rouxiella sp. WC2420</name>
    <dbReference type="NCBI Taxonomy" id="3234145"/>
    <lineage>
        <taxon>Bacteria</taxon>
        <taxon>Pseudomonadati</taxon>
        <taxon>Pseudomonadota</taxon>
        <taxon>Gammaproteobacteria</taxon>
        <taxon>Enterobacterales</taxon>
        <taxon>Yersiniaceae</taxon>
        <taxon>Rouxiella</taxon>
    </lineage>
</organism>
<reference evidence="2" key="1">
    <citation type="submission" date="2024-07" db="EMBL/GenBank/DDBJ databases">
        <authorList>
            <person name="Biller S.J."/>
        </authorList>
    </citation>
    <scope>NUCLEOTIDE SEQUENCE</scope>
    <source>
        <strain evidence="2">WC2420</strain>
    </source>
</reference>
<evidence type="ECO:0000313" key="2">
    <source>
        <dbReference type="EMBL" id="XDU74732.1"/>
    </source>
</evidence>